<keyword evidence="2" id="KW-0472">Membrane</keyword>
<feature type="transmembrane region" description="Helical" evidence="2">
    <location>
        <begin position="128"/>
        <end position="147"/>
    </location>
</feature>
<dbReference type="EMBL" id="BPVZ01000137">
    <property type="protein sequence ID" value="GKV39883.1"/>
    <property type="molecule type" value="Genomic_DNA"/>
</dbReference>
<feature type="transmembrane region" description="Helical" evidence="2">
    <location>
        <begin position="258"/>
        <end position="275"/>
    </location>
</feature>
<gene>
    <name evidence="4" type="ORF">SLEP1_g47584</name>
</gene>
<name>A0AAV5LRS6_9ROSI</name>
<protein>
    <submittedName>
        <fullName evidence="4">Uncharacterized protein</fullName>
    </submittedName>
</protein>
<evidence type="ECO:0000313" key="4">
    <source>
        <dbReference type="EMBL" id="GKV39883.1"/>
    </source>
</evidence>
<organism evidence="4 5">
    <name type="scientific">Rubroshorea leprosula</name>
    <dbReference type="NCBI Taxonomy" id="152421"/>
    <lineage>
        <taxon>Eukaryota</taxon>
        <taxon>Viridiplantae</taxon>
        <taxon>Streptophyta</taxon>
        <taxon>Embryophyta</taxon>
        <taxon>Tracheophyta</taxon>
        <taxon>Spermatophyta</taxon>
        <taxon>Magnoliopsida</taxon>
        <taxon>eudicotyledons</taxon>
        <taxon>Gunneridae</taxon>
        <taxon>Pentapetalae</taxon>
        <taxon>rosids</taxon>
        <taxon>malvids</taxon>
        <taxon>Malvales</taxon>
        <taxon>Dipterocarpaceae</taxon>
        <taxon>Rubroshorea</taxon>
    </lineage>
</organism>
<feature type="chain" id="PRO_5043596274" evidence="3">
    <location>
        <begin position="24"/>
        <end position="476"/>
    </location>
</feature>
<feature type="transmembrane region" description="Helical" evidence="2">
    <location>
        <begin position="200"/>
        <end position="218"/>
    </location>
</feature>
<feature type="region of interest" description="Disordered" evidence="1">
    <location>
        <begin position="88"/>
        <end position="111"/>
    </location>
</feature>
<reference evidence="4 5" key="1">
    <citation type="journal article" date="2021" name="Commun. Biol.">
        <title>The genome of Shorea leprosula (Dipterocarpaceae) highlights the ecological relevance of drought in aseasonal tropical rainforests.</title>
        <authorList>
            <person name="Ng K.K.S."/>
            <person name="Kobayashi M.J."/>
            <person name="Fawcett J.A."/>
            <person name="Hatakeyama M."/>
            <person name="Paape T."/>
            <person name="Ng C.H."/>
            <person name="Ang C.C."/>
            <person name="Tnah L.H."/>
            <person name="Lee C.T."/>
            <person name="Nishiyama T."/>
            <person name="Sese J."/>
            <person name="O'Brien M.J."/>
            <person name="Copetti D."/>
            <person name="Mohd Noor M.I."/>
            <person name="Ong R.C."/>
            <person name="Putra M."/>
            <person name="Sireger I.Z."/>
            <person name="Indrioko S."/>
            <person name="Kosugi Y."/>
            <person name="Izuno A."/>
            <person name="Isagi Y."/>
            <person name="Lee S.L."/>
            <person name="Shimizu K.K."/>
        </authorList>
    </citation>
    <scope>NUCLEOTIDE SEQUENCE [LARGE SCALE GENOMIC DNA]</scope>
    <source>
        <strain evidence="4">214</strain>
    </source>
</reference>
<dbReference type="PANTHER" id="PTHR11654">
    <property type="entry name" value="OLIGOPEPTIDE TRANSPORTER-RELATED"/>
    <property type="match status" value="1"/>
</dbReference>
<feature type="transmembrane region" description="Helical" evidence="2">
    <location>
        <begin position="365"/>
        <end position="383"/>
    </location>
</feature>
<dbReference type="Proteomes" id="UP001054252">
    <property type="component" value="Unassembled WGS sequence"/>
</dbReference>
<evidence type="ECO:0000256" key="1">
    <source>
        <dbReference type="SAM" id="MobiDB-lite"/>
    </source>
</evidence>
<feature type="transmembrane region" description="Helical" evidence="2">
    <location>
        <begin position="230"/>
        <end position="246"/>
    </location>
</feature>
<proteinExistence type="predicted"/>
<keyword evidence="5" id="KW-1185">Reference proteome</keyword>
<evidence type="ECO:0000256" key="2">
    <source>
        <dbReference type="SAM" id="Phobius"/>
    </source>
</evidence>
<accession>A0AAV5LRS6</accession>
<sequence>MLRFHQAILFFSALALLSMDISAEKYMIELCIDESAVNQSEQVTDQSTVTQSEQIAGQPTVTQSEQIAGQPTVTQLKQVADQPTVTQSEQVAGQSTVNQSEQVTDQPTVTESEQVAGQPTVNQSKRVITAWLVIAALAGAVLGALLMPSLPTSAQLFISAFWVGIGWILVFYDSKLYEVSSGDHEGENHELRPLLKLLPLWAPFLIFYVVDAAGSAFFDNRASLDMIQKFSGIIVSCLIDSVIVMFCGEVNQQVQQRIRLAKIIFGMLVCSLFCIDARHVQDKRKSEGLFTFTRQRILLGIMNEMVKEMLGEYFRDQVPDQSMHHLEFTFNRFVEGMGRLLAVVCILVFRNWIGETVNNGHLDKYFQTLAVTNLCALLMLLSLPNTWYCIKEAEDHDNDLENLEEGRRSYSLESQYCSARSSSVSQYFSARSSSVSQSSVDFSSDESISASSEATVLPNLESAESSHWSILYRGYA</sequence>
<comment type="caution">
    <text evidence="4">The sequence shown here is derived from an EMBL/GenBank/DDBJ whole genome shotgun (WGS) entry which is preliminary data.</text>
</comment>
<feature type="signal peptide" evidence="3">
    <location>
        <begin position="1"/>
        <end position="23"/>
    </location>
</feature>
<feature type="transmembrane region" description="Helical" evidence="2">
    <location>
        <begin position="333"/>
        <end position="353"/>
    </location>
</feature>
<feature type="transmembrane region" description="Helical" evidence="2">
    <location>
        <begin position="154"/>
        <end position="172"/>
    </location>
</feature>
<keyword evidence="3" id="KW-0732">Signal</keyword>
<dbReference type="InterPro" id="IPR036259">
    <property type="entry name" value="MFS_trans_sf"/>
</dbReference>
<keyword evidence="2" id="KW-0812">Transmembrane</keyword>
<evidence type="ECO:0000256" key="3">
    <source>
        <dbReference type="SAM" id="SignalP"/>
    </source>
</evidence>
<dbReference type="Gene3D" id="1.20.1250.20">
    <property type="entry name" value="MFS general substrate transporter like domains"/>
    <property type="match status" value="1"/>
</dbReference>
<dbReference type="AlphaFoldDB" id="A0AAV5LRS6"/>
<evidence type="ECO:0000313" key="5">
    <source>
        <dbReference type="Proteomes" id="UP001054252"/>
    </source>
</evidence>
<keyword evidence="2" id="KW-1133">Transmembrane helix</keyword>